<evidence type="ECO:0000313" key="3">
    <source>
        <dbReference type="Proteomes" id="UP000660262"/>
    </source>
</evidence>
<sequence>MHTHARGWWWWHHHHARDLSFVIFAKRMRWWALALACLVSVASFTSVSVVISKGHAKNIGGHADAAALRASRYYSRDSPSYRVVRPASSADPNQQQLHEPARLPNTRELITHTLNRAGRSFDLATPAVQIQDNTAQQVKSRWKPLSSFAELRKMSEQLVAFEKQQKDDINNKLREAIEQSTRHAPLYTRQRRDIDLSIQIQYANNRCEAARRRAAQTHEPRVAFVMTTSLDGLDLAKDLIPQLIYHAEVGVGDTFIFYDAPKTPRYQSARDLLQSLHSCVHFVDTAFEDRRGKNEGRWVPMESYEWRRQRLWNHPDLQWFRTDEYGVRWERVVGRAPHSPTGWISNMTMSAFAVAYHSPQPRYGSFRVMIKLCFNAQEAIAMAIERNISLIALHDNDELYYPSWPGGLGGVTSPLSRWNVQQSIARVKMFLRASEGSTPLVGRDPPLAADVLPIGWSSERRGTFSIPRALQDALVKQPNGRFIRQIQILNHQHKVLWANGYEKRFEESNLFVRGVHFRPKCKTTDTVTHLCKCDNYTKCNMWLPPNHLGMNLYSNGKPFGVVAADLQILGIHSFTVSDPTGVPWRVRYLQAHEVYMHPDVALLHYPYANVAEVSSRAHRFGCETGLDPESPRLPYENITSCFTFPIDFTSYATARMNATGVPDFFRNSIAVPPWEAYDLFQRGYYLTIPEPAAIIQVAHARMRAHARN</sequence>
<accession>A0A830HG15</accession>
<keyword evidence="1" id="KW-1133">Transmembrane helix</keyword>
<reference evidence="2" key="1">
    <citation type="submission" date="2020-10" db="EMBL/GenBank/DDBJ databases">
        <title>Unveiling of a novel bifunctional photoreceptor, Dualchrome1, isolated from a cosmopolitan green alga.</title>
        <authorList>
            <person name="Suzuki S."/>
            <person name="Kawachi M."/>
        </authorList>
    </citation>
    <scope>NUCLEOTIDE SEQUENCE</scope>
    <source>
        <strain evidence="2">NIES 2893</strain>
    </source>
</reference>
<keyword evidence="3" id="KW-1185">Reference proteome</keyword>
<evidence type="ECO:0000313" key="2">
    <source>
        <dbReference type="EMBL" id="GHP05855.1"/>
    </source>
</evidence>
<protein>
    <submittedName>
        <fullName evidence="2">Uncharacterized protein</fullName>
    </submittedName>
</protein>
<dbReference type="EMBL" id="BNJQ01000011">
    <property type="protein sequence ID" value="GHP05855.1"/>
    <property type="molecule type" value="Genomic_DNA"/>
</dbReference>
<keyword evidence="1" id="KW-0812">Transmembrane</keyword>
<dbReference type="Proteomes" id="UP000660262">
    <property type="component" value="Unassembled WGS sequence"/>
</dbReference>
<name>A0A830HG15_9CHLO</name>
<comment type="caution">
    <text evidence="2">The sequence shown here is derived from an EMBL/GenBank/DDBJ whole genome shotgun (WGS) entry which is preliminary data.</text>
</comment>
<feature type="transmembrane region" description="Helical" evidence="1">
    <location>
        <begin position="30"/>
        <end position="51"/>
    </location>
</feature>
<organism evidence="2 3">
    <name type="scientific">Pycnococcus provasolii</name>
    <dbReference type="NCBI Taxonomy" id="41880"/>
    <lineage>
        <taxon>Eukaryota</taxon>
        <taxon>Viridiplantae</taxon>
        <taxon>Chlorophyta</taxon>
        <taxon>Pseudoscourfieldiophyceae</taxon>
        <taxon>Pseudoscourfieldiales</taxon>
        <taxon>Pycnococcaceae</taxon>
        <taxon>Pycnococcus</taxon>
    </lineage>
</organism>
<proteinExistence type="predicted"/>
<evidence type="ECO:0000256" key="1">
    <source>
        <dbReference type="SAM" id="Phobius"/>
    </source>
</evidence>
<keyword evidence="1" id="KW-0472">Membrane</keyword>
<gene>
    <name evidence="2" type="ORF">PPROV_000460200</name>
</gene>
<dbReference type="AlphaFoldDB" id="A0A830HG15"/>